<reference evidence="2 3" key="1">
    <citation type="submission" date="2024-02" db="EMBL/GenBank/DDBJ databases">
        <title>New especies of Spiribacter isolated from saline water.</title>
        <authorList>
            <person name="Leon M.J."/>
            <person name="De La Haba R."/>
            <person name="Sanchez-Porro C."/>
            <person name="Ventosa A."/>
        </authorList>
    </citation>
    <scope>NUCLEOTIDE SEQUENCE [LARGE SCALE GENOMIC DNA]</scope>
    <source>
        <strain evidence="3">ag22IC6-390</strain>
    </source>
</reference>
<keyword evidence="1" id="KW-0732">Signal</keyword>
<evidence type="ECO:0000313" key="2">
    <source>
        <dbReference type="EMBL" id="MEX0468713.1"/>
    </source>
</evidence>
<feature type="signal peptide" evidence="1">
    <location>
        <begin position="1"/>
        <end position="22"/>
    </location>
</feature>
<accession>A0ABV3TC44</accession>
<name>A0ABV3TC44_9GAMM</name>
<dbReference type="InterPro" id="IPR009998">
    <property type="entry name" value="YfaZ"/>
</dbReference>
<gene>
    <name evidence="2" type="ORF">V6X73_03080</name>
</gene>
<evidence type="ECO:0000313" key="3">
    <source>
        <dbReference type="Proteomes" id="UP001556709"/>
    </source>
</evidence>
<feature type="chain" id="PRO_5047458697" evidence="1">
    <location>
        <begin position="23"/>
        <end position="191"/>
    </location>
</feature>
<keyword evidence="3" id="KW-1185">Reference proteome</keyword>
<organism evidence="2 3">
    <name type="scientific">Spiribacter pallidus</name>
    <dbReference type="NCBI Taxonomy" id="1987936"/>
    <lineage>
        <taxon>Bacteria</taxon>
        <taxon>Pseudomonadati</taxon>
        <taxon>Pseudomonadota</taxon>
        <taxon>Gammaproteobacteria</taxon>
        <taxon>Chromatiales</taxon>
        <taxon>Ectothiorhodospiraceae</taxon>
        <taxon>Spiribacter</taxon>
    </lineage>
</organism>
<dbReference type="RefSeq" id="WP_367957792.1">
    <property type="nucleotide sequence ID" value="NZ_JBAKFH010000006.1"/>
</dbReference>
<protein>
    <submittedName>
        <fullName evidence="2">YfaZ family outer membrane protein</fullName>
    </submittedName>
</protein>
<dbReference type="Pfam" id="PF07437">
    <property type="entry name" value="YfaZ"/>
    <property type="match status" value="1"/>
</dbReference>
<evidence type="ECO:0000256" key="1">
    <source>
        <dbReference type="SAM" id="SignalP"/>
    </source>
</evidence>
<proteinExistence type="predicted"/>
<dbReference type="EMBL" id="JBAKFM010000001">
    <property type="protein sequence ID" value="MEX0468713.1"/>
    <property type="molecule type" value="Genomic_DNA"/>
</dbReference>
<sequence length="191" mass="20640">MRFRTARWALLSVVFAAATAGADTLGVDLSSDAAKLSFLRPLPPEGLEAGGGLMIHDDDGEIIEADLHLVDRPEPGRNALVLGIGGKLPVIMDDRRDADGAALAIGGKLRWTLPHYNRAAVAGNLYYAPSATSFSDIDGYQEYAVRGEFQVLEQANVFVGYRNIELSYDGRSRGGDRDFDDGVYAGFNINF</sequence>
<comment type="caution">
    <text evidence="2">The sequence shown here is derived from an EMBL/GenBank/DDBJ whole genome shotgun (WGS) entry which is preliminary data.</text>
</comment>
<dbReference type="Proteomes" id="UP001556709">
    <property type="component" value="Unassembled WGS sequence"/>
</dbReference>